<comment type="similarity">
    <text evidence="2">Belongs to the SLC35F solute transporter family.</text>
</comment>
<dbReference type="GO" id="GO:0016020">
    <property type="term" value="C:membrane"/>
    <property type="evidence" value="ECO:0007669"/>
    <property type="project" value="UniProtKB-SubCell"/>
</dbReference>
<feature type="transmembrane region" description="Helical" evidence="7">
    <location>
        <begin position="200"/>
        <end position="219"/>
    </location>
</feature>
<dbReference type="STRING" id="675824.A0A1E3PZX3"/>
<dbReference type="Gene3D" id="1.10.3730.20">
    <property type="match status" value="1"/>
</dbReference>
<feature type="transmembrane region" description="Helical" evidence="7">
    <location>
        <begin position="73"/>
        <end position="92"/>
    </location>
</feature>
<evidence type="ECO:0000313" key="8">
    <source>
        <dbReference type="EMBL" id="ODQ70858.1"/>
    </source>
</evidence>
<dbReference type="InterPro" id="IPR037185">
    <property type="entry name" value="EmrE-like"/>
</dbReference>
<dbReference type="InterPro" id="IPR052221">
    <property type="entry name" value="SLC35F_Transporter"/>
</dbReference>
<evidence type="ECO:0000256" key="7">
    <source>
        <dbReference type="SAM" id="Phobius"/>
    </source>
</evidence>
<evidence type="ECO:0000256" key="5">
    <source>
        <dbReference type="ARBA" id="ARBA00022989"/>
    </source>
</evidence>
<feature type="transmembrane region" description="Helical" evidence="7">
    <location>
        <begin position="324"/>
        <end position="344"/>
    </location>
</feature>
<dbReference type="PANTHER" id="PTHR14233">
    <property type="entry name" value="DUF914-RELATED"/>
    <property type="match status" value="1"/>
</dbReference>
<sequence length="412" mass="46485">MMSLSSNPFSNSSPHISDPFRGEENIYGAVELSNPATTIESSNVESEIAIQRIDDLDVEDEIKPTPFQFLFTWRFWIILFHGQILSLCIVATNTFTTYLADDGNKIPAFQTLFNYIILNLLFTPYTLYRYGFKRYFEMLYYDGWKFFILSFADVQGNYFVVKAYQYTNLLSAELLDNWAIAVVVALSFLFLKVRYRWNQILGIAVCIAGMVLVVIGDLLTDKNYVAVDMVKGDLFVILGATCYGISNTLEEFLVSKRPIYEVLGQMGFFGMLINGVQATIFERESIKEAHWGSRIAGWFTGYTAAMLVLYCTAPILFRMSSAAFYNLSLLTSDFWGLLIGIKVFGYYVFWLYPVGFVFTVGGMIIYNSIVGSWNGEAEKPWLGVGQRDGIAGIGTAKTKAPNSSETYLDSDV</sequence>
<dbReference type="AlphaFoldDB" id="A0A1E3PZX3"/>
<dbReference type="PANTHER" id="PTHR14233:SF4">
    <property type="entry name" value="SOLUTE CARRIER FAMILY 35 MEMBER F2"/>
    <property type="match status" value="1"/>
</dbReference>
<keyword evidence="5 7" id="KW-1133">Transmembrane helix</keyword>
<proteinExistence type="inferred from homology"/>
<keyword evidence="9" id="KW-1185">Reference proteome</keyword>
<name>A0A1E3PZX3_LIPST</name>
<keyword evidence="3" id="KW-0813">Transport</keyword>
<feature type="transmembrane region" description="Helical" evidence="7">
    <location>
        <begin position="225"/>
        <end position="246"/>
    </location>
</feature>
<gene>
    <name evidence="8" type="ORF">LIPSTDRAFT_74342</name>
</gene>
<evidence type="ECO:0008006" key="10">
    <source>
        <dbReference type="Google" id="ProtNLM"/>
    </source>
</evidence>
<feature type="transmembrane region" description="Helical" evidence="7">
    <location>
        <begin position="177"/>
        <end position="193"/>
    </location>
</feature>
<feature type="transmembrane region" description="Helical" evidence="7">
    <location>
        <begin position="296"/>
        <end position="317"/>
    </location>
</feature>
<evidence type="ECO:0000313" key="9">
    <source>
        <dbReference type="Proteomes" id="UP000094385"/>
    </source>
</evidence>
<organism evidence="8 9">
    <name type="scientific">Lipomyces starkeyi NRRL Y-11557</name>
    <dbReference type="NCBI Taxonomy" id="675824"/>
    <lineage>
        <taxon>Eukaryota</taxon>
        <taxon>Fungi</taxon>
        <taxon>Dikarya</taxon>
        <taxon>Ascomycota</taxon>
        <taxon>Saccharomycotina</taxon>
        <taxon>Lipomycetes</taxon>
        <taxon>Lipomycetales</taxon>
        <taxon>Lipomycetaceae</taxon>
        <taxon>Lipomyces</taxon>
    </lineage>
</organism>
<evidence type="ECO:0000256" key="3">
    <source>
        <dbReference type="ARBA" id="ARBA00022448"/>
    </source>
</evidence>
<dbReference type="GO" id="GO:0022857">
    <property type="term" value="F:transmembrane transporter activity"/>
    <property type="evidence" value="ECO:0007669"/>
    <property type="project" value="InterPro"/>
</dbReference>
<keyword evidence="4 7" id="KW-0812">Transmembrane</keyword>
<keyword evidence="6 7" id="KW-0472">Membrane</keyword>
<evidence type="ECO:0000256" key="1">
    <source>
        <dbReference type="ARBA" id="ARBA00004141"/>
    </source>
</evidence>
<reference evidence="8 9" key="1">
    <citation type="journal article" date="2016" name="Proc. Natl. Acad. Sci. U.S.A.">
        <title>Comparative genomics of biotechnologically important yeasts.</title>
        <authorList>
            <person name="Riley R."/>
            <person name="Haridas S."/>
            <person name="Wolfe K.H."/>
            <person name="Lopes M.R."/>
            <person name="Hittinger C.T."/>
            <person name="Goeker M."/>
            <person name="Salamov A.A."/>
            <person name="Wisecaver J.H."/>
            <person name="Long T.M."/>
            <person name="Calvey C.H."/>
            <person name="Aerts A.L."/>
            <person name="Barry K.W."/>
            <person name="Choi C."/>
            <person name="Clum A."/>
            <person name="Coughlan A.Y."/>
            <person name="Deshpande S."/>
            <person name="Douglass A.P."/>
            <person name="Hanson S.J."/>
            <person name="Klenk H.-P."/>
            <person name="LaButti K.M."/>
            <person name="Lapidus A."/>
            <person name="Lindquist E.A."/>
            <person name="Lipzen A.M."/>
            <person name="Meier-Kolthoff J.P."/>
            <person name="Ohm R.A."/>
            <person name="Otillar R.P."/>
            <person name="Pangilinan J.L."/>
            <person name="Peng Y."/>
            <person name="Rokas A."/>
            <person name="Rosa C.A."/>
            <person name="Scheuner C."/>
            <person name="Sibirny A.A."/>
            <person name="Slot J.C."/>
            <person name="Stielow J.B."/>
            <person name="Sun H."/>
            <person name="Kurtzman C.P."/>
            <person name="Blackwell M."/>
            <person name="Grigoriev I.V."/>
            <person name="Jeffries T.W."/>
        </authorList>
    </citation>
    <scope>NUCLEOTIDE SEQUENCE [LARGE SCALE GENOMIC DNA]</scope>
    <source>
        <strain evidence="8 9">NRRL Y-11557</strain>
    </source>
</reference>
<dbReference type="Proteomes" id="UP000094385">
    <property type="component" value="Unassembled WGS sequence"/>
</dbReference>
<feature type="transmembrane region" description="Helical" evidence="7">
    <location>
        <begin position="258"/>
        <end position="276"/>
    </location>
</feature>
<dbReference type="InterPro" id="IPR009262">
    <property type="entry name" value="SLC35_F1/F2/F6"/>
</dbReference>
<dbReference type="EMBL" id="KV454299">
    <property type="protein sequence ID" value="ODQ70858.1"/>
    <property type="molecule type" value="Genomic_DNA"/>
</dbReference>
<dbReference type="OrthoDB" id="429955at2759"/>
<comment type="subcellular location">
    <subcellularLocation>
        <location evidence="1">Membrane</location>
        <topology evidence="1">Multi-pass membrane protein</topology>
    </subcellularLocation>
</comment>
<evidence type="ECO:0000256" key="2">
    <source>
        <dbReference type="ARBA" id="ARBA00007863"/>
    </source>
</evidence>
<dbReference type="SUPFAM" id="SSF103481">
    <property type="entry name" value="Multidrug resistance efflux transporter EmrE"/>
    <property type="match status" value="1"/>
</dbReference>
<accession>A0A1E3PZX3</accession>
<feature type="transmembrane region" description="Helical" evidence="7">
    <location>
        <begin position="112"/>
        <end position="132"/>
    </location>
</feature>
<protein>
    <recommendedName>
        <fullName evidence="10">EamA domain-containing protein</fullName>
    </recommendedName>
</protein>
<evidence type="ECO:0000256" key="4">
    <source>
        <dbReference type="ARBA" id="ARBA00022692"/>
    </source>
</evidence>
<dbReference type="Pfam" id="PF06027">
    <property type="entry name" value="SLC35F"/>
    <property type="match status" value="1"/>
</dbReference>
<feature type="transmembrane region" description="Helical" evidence="7">
    <location>
        <begin position="350"/>
        <end position="369"/>
    </location>
</feature>
<evidence type="ECO:0000256" key="6">
    <source>
        <dbReference type="ARBA" id="ARBA00023136"/>
    </source>
</evidence>